<comment type="caution">
    <text evidence="10">The sequence shown here is derived from an EMBL/GenBank/DDBJ whole genome shotgun (WGS) entry which is preliminary data.</text>
</comment>
<dbReference type="FunFam" id="3.90.245.10:FF:000004">
    <property type="entry name" value="Probable uridine nucleosidase 1"/>
    <property type="match status" value="1"/>
</dbReference>
<keyword evidence="3" id="KW-0963">Cytoplasm</keyword>
<dbReference type="GO" id="GO:0006152">
    <property type="term" value="P:purine nucleoside catabolic process"/>
    <property type="evidence" value="ECO:0007669"/>
    <property type="project" value="UniProtKB-ARBA"/>
</dbReference>
<evidence type="ECO:0000256" key="8">
    <source>
        <dbReference type="SAM" id="MobiDB-lite"/>
    </source>
</evidence>
<dbReference type="Pfam" id="PF01156">
    <property type="entry name" value="IU_nuc_hydro"/>
    <property type="match status" value="1"/>
</dbReference>
<dbReference type="CDD" id="cd02650">
    <property type="entry name" value="nuc_hydro_CaPnhB"/>
    <property type="match status" value="1"/>
</dbReference>
<feature type="domain" description="Inosine/uridine-preferring nucleoside hydrolase" evidence="9">
    <location>
        <begin position="26"/>
        <end position="328"/>
    </location>
</feature>
<dbReference type="PANTHER" id="PTHR12304">
    <property type="entry name" value="INOSINE-URIDINE PREFERRING NUCLEOSIDE HYDROLASE"/>
    <property type="match status" value="1"/>
</dbReference>
<feature type="compositionally biased region" description="Polar residues" evidence="8">
    <location>
        <begin position="1"/>
        <end position="10"/>
    </location>
</feature>
<dbReference type="Proteomes" id="UP000822688">
    <property type="component" value="Chromosome 1"/>
</dbReference>
<comment type="similarity">
    <text evidence="2">Belongs to the IUNH family.</text>
</comment>
<reference evidence="10" key="1">
    <citation type="submission" date="2020-06" db="EMBL/GenBank/DDBJ databases">
        <title>WGS assembly of Ceratodon purpureus strain R40.</title>
        <authorList>
            <person name="Carey S.B."/>
            <person name="Jenkins J."/>
            <person name="Shu S."/>
            <person name="Lovell J.T."/>
            <person name="Sreedasyam A."/>
            <person name="Maumus F."/>
            <person name="Tiley G.P."/>
            <person name="Fernandez-Pozo N."/>
            <person name="Barry K."/>
            <person name="Chen C."/>
            <person name="Wang M."/>
            <person name="Lipzen A."/>
            <person name="Daum C."/>
            <person name="Saski C.A."/>
            <person name="Payton A.C."/>
            <person name="Mcbreen J.C."/>
            <person name="Conrad R.E."/>
            <person name="Kollar L.M."/>
            <person name="Olsson S."/>
            <person name="Huttunen S."/>
            <person name="Landis J.B."/>
            <person name="Wickett N.J."/>
            <person name="Johnson M.G."/>
            <person name="Rensing S.A."/>
            <person name="Grimwood J."/>
            <person name="Schmutz J."/>
            <person name="Mcdaniel S.F."/>
        </authorList>
    </citation>
    <scope>NUCLEOTIDE SEQUENCE</scope>
    <source>
        <strain evidence="10">R40</strain>
    </source>
</reference>
<dbReference type="EC" id="3.2.2.3" evidence="7"/>
<dbReference type="PANTHER" id="PTHR12304:SF4">
    <property type="entry name" value="URIDINE NUCLEOSIDASE"/>
    <property type="match status" value="1"/>
</dbReference>
<dbReference type="InterPro" id="IPR036452">
    <property type="entry name" value="Ribo_hydro-like"/>
</dbReference>
<evidence type="ECO:0000256" key="5">
    <source>
        <dbReference type="ARBA" id="ARBA00023295"/>
    </source>
</evidence>
<evidence type="ECO:0000256" key="2">
    <source>
        <dbReference type="ARBA" id="ARBA00009176"/>
    </source>
</evidence>
<dbReference type="InterPro" id="IPR001910">
    <property type="entry name" value="Inosine/uridine_hydrolase_dom"/>
</dbReference>
<evidence type="ECO:0000256" key="3">
    <source>
        <dbReference type="ARBA" id="ARBA00022490"/>
    </source>
</evidence>
<proteinExistence type="inferred from homology"/>
<evidence type="ECO:0000256" key="7">
    <source>
        <dbReference type="ARBA" id="ARBA00066757"/>
    </source>
</evidence>
<evidence type="ECO:0000256" key="1">
    <source>
        <dbReference type="ARBA" id="ARBA00004496"/>
    </source>
</evidence>
<keyword evidence="11" id="KW-1185">Reference proteome</keyword>
<keyword evidence="5" id="KW-0326">Glycosidase</keyword>
<evidence type="ECO:0000259" key="9">
    <source>
        <dbReference type="Pfam" id="PF01156"/>
    </source>
</evidence>
<dbReference type="InterPro" id="IPR023186">
    <property type="entry name" value="IUNH"/>
</dbReference>
<evidence type="ECO:0000256" key="4">
    <source>
        <dbReference type="ARBA" id="ARBA00022801"/>
    </source>
</evidence>
<dbReference type="Gene3D" id="3.90.245.10">
    <property type="entry name" value="Ribonucleoside hydrolase-like"/>
    <property type="match status" value="1"/>
</dbReference>
<gene>
    <name evidence="10" type="ORF">KC19_1G058300</name>
</gene>
<sequence length="339" mass="36477">MAVQTENGGAQTTTTTSKQSSSPKKVIIDTDPGIDDAMAIFFALKSPELDVIALTTIFGNVQTTTATVNALHLLEFAGREDIPVSEGSKTSLRGAVKDRIADFVHGKDGLGNTYPTLSDRKPIDTLAPDYLIQKVNEFPGEITIVALGPLTNLAKAVEMDPTFAKKVGQIVILGGAFQVNGNVNPAAEANIYGDPEAADIVFTCGADILVVGINITHQVYWTGKDLEDLGNSSSKFGKYLYKASHFYAKYHREAYDIDAIYLHDPATMVAAVDPSLMTYATGAVRVQQEGICRGLTLFNNTNKVWHDPTDWCGIPPVKVAVSVDSDRVASLLKERLTAP</sequence>
<dbReference type="GO" id="GO:0046983">
    <property type="term" value="F:protein dimerization activity"/>
    <property type="evidence" value="ECO:0007669"/>
    <property type="project" value="UniProtKB-ARBA"/>
</dbReference>
<dbReference type="GO" id="GO:0005829">
    <property type="term" value="C:cytosol"/>
    <property type="evidence" value="ECO:0007669"/>
    <property type="project" value="TreeGrafter"/>
</dbReference>
<comment type="catalytic activity">
    <reaction evidence="6">
        <text>uridine + H2O = D-ribose + uracil</text>
        <dbReference type="Rhea" id="RHEA:15577"/>
        <dbReference type="ChEBI" id="CHEBI:15377"/>
        <dbReference type="ChEBI" id="CHEBI:16704"/>
        <dbReference type="ChEBI" id="CHEBI:17568"/>
        <dbReference type="ChEBI" id="CHEBI:47013"/>
        <dbReference type="EC" id="3.2.2.3"/>
    </reaction>
</comment>
<comment type="subcellular location">
    <subcellularLocation>
        <location evidence="1">Cytoplasm</location>
    </subcellularLocation>
</comment>
<dbReference type="AlphaFoldDB" id="A0A8T0J540"/>
<dbReference type="OrthoDB" id="432381at2759"/>
<dbReference type="GO" id="GO:0047724">
    <property type="term" value="F:inosine nucleosidase activity"/>
    <property type="evidence" value="ECO:0007669"/>
    <property type="project" value="UniProtKB-ARBA"/>
</dbReference>
<keyword evidence="4" id="KW-0378">Hydrolase</keyword>
<dbReference type="EMBL" id="CM026421">
    <property type="protein sequence ID" value="KAG0589941.1"/>
    <property type="molecule type" value="Genomic_DNA"/>
</dbReference>
<evidence type="ECO:0000313" key="10">
    <source>
        <dbReference type="EMBL" id="KAG0589941.1"/>
    </source>
</evidence>
<protein>
    <recommendedName>
        <fullName evidence="7">uridine nucleosidase</fullName>
        <ecNumber evidence="7">3.2.2.3</ecNumber>
    </recommendedName>
</protein>
<evidence type="ECO:0000313" key="11">
    <source>
        <dbReference type="Proteomes" id="UP000822688"/>
    </source>
</evidence>
<dbReference type="SUPFAM" id="SSF53590">
    <property type="entry name" value="Nucleoside hydrolase"/>
    <property type="match status" value="1"/>
</dbReference>
<name>A0A8T0J540_CERPU</name>
<accession>A0A8T0J540</accession>
<feature type="compositionally biased region" description="Low complexity" evidence="8">
    <location>
        <begin position="11"/>
        <end position="25"/>
    </location>
</feature>
<feature type="region of interest" description="Disordered" evidence="8">
    <location>
        <begin position="1"/>
        <end position="25"/>
    </location>
</feature>
<dbReference type="GO" id="GO:0042454">
    <property type="term" value="P:ribonucleoside catabolic process"/>
    <property type="evidence" value="ECO:0007669"/>
    <property type="project" value="UniProtKB-ARBA"/>
</dbReference>
<dbReference type="GO" id="GO:0045437">
    <property type="term" value="F:uridine nucleosidase activity"/>
    <property type="evidence" value="ECO:0007669"/>
    <property type="project" value="UniProtKB-EC"/>
</dbReference>
<evidence type="ECO:0000256" key="6">
    <source>
        <dbReference type="ARBA" id="ARBA00051638"/>
    </source>
</evidence>
<organism evidence="10 11">
    <name type="scientific">Ceratodon purpureus</name>
    <name type="common">Fire moss</name>
    <name type="synonym">Dicranum purpureum</name>
    <dbReference type="NCBI Taxonomy" id="3225"/>
    <lineage>
        <taxon>Eukaryota</taxon>
        <taxon>Viridiplantae</taxon>
        <taxon>Streptophyta</taxon>
        <taxon>Embryophyta</taxon>
        <taxon>Bryophyta</taxon>
        <taxon>Bryophytina</taxon>
        <taxon>Bryopsida</taxon>
        <taxon>Dicranidae</taxon>
        <taxon>Pseudoditrichales</taxon>
        <taxon>Ditrichaceae</taxon>
        <taxon>Ceratodon</taxon>
    </lineage>
</organism>